<name>A0ABT8VQR6_9FLAO</name>
<dbReference type="Pfam" id="PF13715">
    <property type="entry name" value="CarbopepD_reg_2"/>
    <property type="match status" value="1"/>
</dbReference>
<dbReference type="InterPro" id="IPR037066">
    <property type="entry name" value="Plug_dom_sf"/>
</dbReference>
<dbReference type="InterPro" id="IPR008969">
    <property type="entry name" value="CarboxyPept-like_regulatory"/>
</dbReference>
<evidence type="ECO:0000256" key="5">
    <source>
        <dbReference type="ARBA" id="ARBA00023136"/>
    </source>
</evidence>
<accession>A0ABT8VQR6</accession>
<organism evidence="9 10">
    <name type="scientific">Wenyingzhuangia gilva</name>
    <dbReference type="NCBI Taxonomy" id="3057677"/>
    <lineage>
        <taxon>Bacteria</taxon>
        <taxon>Pseudomonadati</taxon>
        <taxon>Bacteroidota</taxon>
        <taxon>Flavobacteriia</taxon>
        <taxon>Flavobacteriales</taxon>
        <taxon>Flavobacteriaceae</taxon>
        <taxon>Wenyingzhuangia</taxon>
    </lineage>
</organism>
<keyword evidence="5 7" id="KW-0472">Membrane</keyword>
<proteinExistence type="inferred from homology"/>
<dbReference type="Gene3D" id="2.60.40.1120">
    <property type="entry name" value="Carboxypeptidase-like, regulatory domain"/>
    <property type="match status" value="1"/>
</dbReference>
<comment type="caution">
    <text evidence="9">The sequence shown here is derived from an EMBL/GenBank/DDBJ whole genome shotgun (WGS) entry which is preliminary data.</text>
</comment>
<evidence type="ECO:0000256" key="2">
    <source>
        <dbReference type="ARBA" id="ARBA00022448"/>
    </source>
</evidence>
<dbReference type="Gene3D" id="2.170.130.10">
    <property type="entry name" value="TonB-dependent receptor, plug domain"/>
    <property type="match status" value="1"/>
</dbReference>
<evidence type="ECO:0000256" key="6">
    <source>
        <dbReference type="ARBA" id="ARBA00023237"/>
    </source>
</evidence>
<dbReference type="NCBIfam" id="TIGR04057">
    <property type="entry name" value="SusC_RagA_signa"/>
    <property type="match status" value="1"/>
</dbReference>
<comment type="similarity">
    <text evidence="7">Belongs to the TonB-dependent receptor family.</text>
</comment>
<dbReference type="Pfam" id="PF07715">
    <property type="entry name" value="Plug"/>
    <property type="match status" value="1"/>
</dbReference>
<dbReference type="RefSeq" id="WP_302883557.1">
    <property type="nucleotide sequence ID" value="NZ_JAUMIT010000002.1"/>
</dbReference>
<dbReference type="InterPro" id="IPR012910">
    <property type="entry name" value="Plug_dom"/>
</dbReference>
<sequence>MIKTFLILFCSTVFGLNTEITFSQEKIEIKKNQLVSPKQVFKIIQKQTDYSFIYPKDLFDNIPKIQLKKGKVQAAELLDQIFTPNHLNYEVTKSKSIIIKSFFKQEKIIITGRVVDEKGFPLIGVNVLEKGQSNGTITDFEGNYSIKINPGSTLVYNFVGYVSAERTFTQNTTINIVLKEDTFLLDDLVIVAYGESSKNKITGAVQKVDAEELEDIPVAQVTQKLQGKLSGVQILQNTGTPGGGMSVRIRGQASISAGSDPLYVVDGFPITGDIANLNPDEIENITVLKDASSTALYGSRGANGVILVTTKRGKGKSTMSLSAYTGMQQIPAKGRPDMLNATEFAQFKKEIFEARGQAVPAAYQNPEQYGEGTNWFDAITRNAMIQNYSLSYTGGGEKLKASVVAGFFNQEGVLLNSEYKRFSLRANLDYEVNDKVKVGFNVAPNFTTRKSPQSDGVWYETGGIIQGAMLTNPMYSYINDDGSYPYALPGWDNEFFVNGIVPMPNWYHQVQAVKNRNINVGILSNAFLEAEIIPNLTYKIMAGVDLGNSVSDSFRPSTAGNVFDPGNPNDATRISGGHANSYGYSWVMENTLNYDIDLGDHQVEVLAGYTTQAARGESGSFGGTGYPDNKVETLNAATTITGGTDIQEWSLASLLGRVNYSFKDKYLLSAAYRSDGSSKFGKQNRWGNFPSLSAGWIISKENFLKDKSSISFLKFRSSYGLTGNNNIGNYTQYASVVPTNYPINNTLNGGKTLAGLDNSELGWERTTQLDLGLELGLFNDRINFAYDYYDKLTTDLLYTVEIPISSGFYNYATNIGDFKFWGHEFSLNTKNFVGDFNWTTDFNISFNRNEVQKLGVDDAPVRGEYTITEVGKPMGQLYGLKADGIFQNQDEFDAGPKHNGAAVGTIKFEDQDGDNVINNDERDYTYLGDTNPDFIYGFTNTIKYKNFDLTVVAQGAYGNKIVNVAERFTGNLDGSFNVNRGVLDRWKSEANPGSGRYGTVAAGTTGPERDWFHSKLVYDASYLTIKNITLGYTVPVSKANFLSNLRVYASVQQAFVFSSFPGANPEVSSAGGLFSGSDKTTYPVPRTFTIGLNLSL</sequence>
<dbReference type="InterPro" id="IPR023997">
    <property type="entry name" value="TonB-dep_OMP_SusC/RagA_CS"/>
</dbReference>
<dbReference type="InterPro" id="IPR023996">
    <property type="entry name" value="TonB-dep_OMP_SusC/RagA"/>
</dbReference>
<evidence type="ECO:0000313" key="9">
    <source>
        <dbReference type="EMBL" id="MDO3694302.1"/>
    </source>
</evidence>
<dbReference type="Gene3D" id="2.40.170.20">
    <property type="entry name" value="TonB-dependent receptor, beta-barrel domain"/>
    <property type="match status" value="1"/>
</dbReference>
<dbReference type="PROSITE" id="PS52016">
    <property type="entry name" value="TONB_DEPENDENT_REC_3"/>
    <property type="match status" value="1"/>
</dbReference>
<dbReference type="Proteomes" id="UP001168642">
    <property type="component" value="Unassembled WGS sequence"/>
</dbReference>
<evidence type="ECO:0000256" key="4">
    <source>
        <dbReference type="ARBA" id="ARBA00022692"/>
    </source>
</evidence>
<dbReference type="SUPFAM" id="SSF56935">
    <property type="entry name" value="Porins"/>
    <property type="match status" value="1"/>
</dbReference>
<dbReference type="InterPro" id="IPR039426">
    <property type="entry name" value="TonB-dep_rcpt-like"/>
</dbReference>
<dbReference type="NCBIfam" id="TIGR04056">
    <property type="entry name" value="OMP_RagA_SusC"/>
    <property type="match status" value="1"/>
</dbReference>
<evidence type="ECO:0000256" key="7">
    <source>
        <dbReference type="PROSITE-ProRule" id="PRU01360"/>
    </source>
</evidence>
<keyword evidence="3 7" id="KW-1134">Transmembrane beta strand</keyword>
<dbReference type="InterPro" id="IPR036942">
    <property type="entry name" value="Beta-barrel_TonB_sf"/>
</dbReference>
<keyword evidence="4 7" id="KW-0812">Transmembrane</keyword>
<evidence type="ECO:0000313" key="10">
    <source>
        <dbReference type="Proteomes" id="UP001168642"/>
    </source>
</evidence>
<keyword evidence="6 7" id="KW-0998">Cell outer membrane</keyword>
<evidence type="ECO:0000256" key="1">
    <source>
        <dbReference type="ARBA" id="ARBA00004571"/>
    </source>
</evidence>
<evidence type="ECO:0000259" key="8">
    <source>
        <dbReference type="Pfam" id="PF07715"/>
    </source>
</evidence>
<evidence type="ECO:0000256" key="3">
    <source>
        <dbReference type="ARBA" id="ARBA00022452"/>
    </source>
</evidence>
<feature type="domain" description="TonB-dependent receptor plug" evidence="8">
    <location>
        <begin position="198"/>
        <end position="305"/>
    </location>
</feature>
<dbReference type="EMBL" id="JAUMIT010000002">
    <property type="protein sequence ID" value="MDO3694302.1"/>
    <property type="molecule type" value="Genomic_DNA"/>
</dbReference>
<keyword evidence="2 7" id="KW-0813">Transport</keyword>
<keyword evidence="9" id="KW-0675">Receptor</keyword>
<keyword evidence="10" id="KW-1185">Reference proteome</keyword>
<gene>
    <name evidence="9" type="ORF">QVZ41_05510</name>
</gene>
<protein>
    <submittedName>
        <fullName evidence="9">TonB-dependent receptor</fullName>
    </submittedName>
</protein>
<dbReference type="SUPFAM" id="SSF49464">
    <property type="entry name" value="Carboxypeptidase regulatory domain-like"/>
    <property type="match status" value="1"/>
</dbReference>
<comment type="subcellular location">
    <subcellularLocation>
        <location evidence="1 7">Cell outer membrane</location>
        <topology evidence="1 7">Multi-pass membrane protein</topology>
    </subcellularLocation>
</comment>
<reference evidence="9" key="1">
    <citation type="submission" date="2023-07" db="EMBL/GenBank/DDBJ databases">
        <title>Wenyingzhuangia sp. chi5 genome sequencing and assembly.</title>
        <authorList>
            <person name="Park S."/>
        </authorList>
    </citation>
    <scope>NUCLEOTIDE SEQUENCE</scope>
    <source>
        <strain evidence="9">Chi5</strain>
    </source>
</reference>